<sequence>MNLNPLPLNPLPLNPTPLNPTPLNPTPLNPLQIDIHALAADFIANVETCNLEALAAMYAPDGIVNINAIGVDQPAAETFETLRAMHQRAESIRYEVLEVIPTASGYVQRHRLHVVVPQRGDTGPQHLVIPACLVVTLKDGLVARVDEYLDSSQIAPLFQR</sequence>
<organism evidence="3">
    <name type="scientific">freshwater metagenome</name>
    <dbReference type="NCBI Taxonomy" id="449393"/>
    <lineage>
        <taxon>unclassified sequences</taxon>
        <taxon>metagenomes</taxon>
        <taxon>ecological metagenomes</taxon>
    </lineage>
</organism>
<feature type="region of interest" description="Disordered" evidence="1">
    <location>
        <begin position="1"/>
        <end position="23"/>
    </location>
</feature>
<reference evidence="3" key="1">
    <citation type="submission" date="2020-05" db="EMBL/GenBank/DDBJ databases">
        <authorList>
            <person name="Chiriac C."/>
            <person name="Salcher M."/>
            <person name="Ghai R."/>
            <person name="Kavagutti S V."/>
        </authorList>
    </citation>
    <scope>NUCLEOTIDE SEQUENCE</scope>
</reference>
<accession>A0A6J6KD31</accession>
<dbReference type="AlphaFoldDB" id="A0A6J6KD31"/>
<dbReference type="InterPro" id="IPR037401">
    <property type="entry name" value="SnoaL-like"/>
</dbReference>
<feature type="domain" description="SnoaL-like" evidence="2">
    <location>
        <begin position="40"/>
        <end position="145"/>
    </location>
</feature>
<name>A0A6J6KD31_9ZZZZ</name>
<dbReference type="EMBL" id="CAEZWM010000012">
    <property type="protein sequence ID" value="CAB4647637.1"/>
    <property type="molecule type" value="Genomic_DNA"/>
</dbReference>
<evidence type="ECO:0000256" key="1">
    <source>
        <dbReference type="SAM" id="MobiDB-lite"/>
    </source>
</evidence>
<proteinExistence type="predicted"/>
<protein>
    <submittedName>
        <fullName evidence="3">Unannotated protein</fullName>
    </submittedName>
</protein>
<dbReference type="InterPro" id="IPR032710">
    <property type="entry name" value="NTF2-like_dom_sf"/>
</dbReference>
<dbReference type="Gene3D" id="3.10.450.50">
    <property type="match status" value="1"/>
</dbReference>
<evidence type="ECO:0000259" key="2">
    <source>
        <dbReference type="Pfam" id="PF12680"/>
    </source>
</evidence>
<feature type="compositionally biased region" description="Pro residues" evidence="1">
    <location>
        <begin position="7"/>
        <end position="23"/>
    </location>
</feature>
<evidence type="ECO:0000313" key="3">
    <source>
        <dbReference type="EMBL" id="CAB4647637.1"/>
    </source>
</evidence>
<dbReference type="Pfam" id="PF12680">
    <property type="entry name" value="SnoaL_2"/>
    <property type="match status" value="1"/>
</dbReference>
<gene>
    <name evidence="3" type="ORF">UFOPK2242_00207</name>
</gene>
<dbReference type="SUPFAM" id="SSF54427">
    <property type="entry name" value="NTF2-like"/>
    <property type="match status" value="1"/>
</dbReference>